<dbReference type="PROSITE" id="PS01124">
    <property type="entry name" value="HTH_ARAC_FAMILY_2"/>
    <property type="match status" value="1"/>
</dbReference>
<dbReference type="EMBL" id="PXYK01000018">
    <property type="protein sequence ID" value="PSJ57245.1"/>
    <property type="molecule type" value="Genomic_DNA"/>
</dbReference>
<dbReference type="GO" id="GO:0005829">
    <property type="term" value="C:cytosol"/>
    <property type="evidence" value="ECO:0007669"/>
    <property type="project" value="TreeGrafter"/>
</dbReference>
<accession>A0A2P7S459</accession>
<dbReference type="Proteomes" id="UP000241229">
    <property type="component" value="Unassembled WGS sequence"/>
</dbReference>
<dbReference type="RefSeq" id="WP_106773705.1">
    <property type="nucleotide sequence ID" value="NZ_PXYK01000018.1"/>
</dbReference>
<dbReference type="GO" id="GO:0003700">
    <property type="term" value="F:DNA-binding transcription factor activity"/>
    <property type="evidence" value="ECO:0007669"/>
    <property type="project" value="InterPro"/>
</dbReference>
<proteinExistence type="predicted"/>
<sequence>MLLTNHFAPSAQKLPASSRFDSVPVISVTALAGVPAFVRGAFGDKLLRQANRAAMLDIEAIEDQDCFIPHVTMSAFVDSIARLTGEEYFGLLLAPHLTVASYGCWGEYVLGASTLGDAIQRATATIGFHSKGDSLSLSVIDGQARLSYTSAAKGLEGYAQVACGAAGVVVNLCRSFLPARPPLRCVELDLPKPRRSGSFEDVFGCPVLFDRPTVTICFDAAGLHAGRALRGEAALVTVDDLARARVDCRKLGGLRDILAEQIWSQVLAGKVSIESAARSLDTSVRTLQRELNREGTDFRTLANLVRSRRALELLRHSDASVTQISGSLGYSAPAHFARALRKATGFSPRELRQLVSVKNST</sequence>
<dbReference type="Gene3D" id="1.10.10.60">
    <property type="entry name" value="Homeodomain-like"/>
    <property type="match status" value="1"/>
</dbReference>
<dbReference type="OrthoDB" id="9805730at2"/>
<dbReference type="InterPro" id="IPR009057">
    <property type="entry name" value="Homeodomain-like_sf"/>
</dbReference>
<evidence type="ECO:0000256" key="2">
    <source>
        <dbReference type="ARBA" id="ARBA00023125"/>
    </source>
</evidence>
<reference evidence="5 6" key="1">
    <citation type="submission" date="2018-03" db="EMBL/GenBank/DDBJ databases">
        <title>The draft genome of Mesorhizobium sp. 6GN-30.</title>
        <authorList>
            <person name="Liu L."/>
            <person name="Li L."/>
            <person name="Wang T."/>
            <person name="Zhang X."/>
            <person name="Liang L."/>
        </authorList>
    </citation>
    <scope>NUCLEOTIDE SEQUENCE [LARGE SCALE GENOMIC DNA]</scope>
    <source>
        <strain evidence="5 6">6GN30</strain>
    </source>
</reference>
<keyword evidence="6" id="KW-1185">Reference proteome</keyword>
<dbReference type="Pfam" id="PF12625">
    <property type="entry name" value="Arabinose_bd"/>
    <property type="match status" value="1"/>
</dbReference>
<dbReference type="Pfam" id="PF12833">
    <property type="entry name" value="HTH_18"/>
    <property type="match status" value="1"/>
</dbReference>
<gene>
    <name evidence="5" type="ORF">C7I84_18545</name>
</gene>
<dbReference type="InterPro" id="IPR032687">
    <property type="entry name" value="AraC-type_N"/>
</dbReference>
<dbReference type="AlphaFoldDB" id="A0A2P7S459"/>
<organism evidence="5 6">
    <name type="scientific">Kumtagia ephedrae</name>
    <dbReference type="NCBI Taxonomy" id="2116701"/>
    <lineage>
        <taxon>Bacteria</taxon>
        <taxon>Pseudomonadati</taxon>
        <taxon>Pseudomonadota</taxon>
        <taxon>Alphaproteobacteria</taxon>
        <taxon>Hyphomicrobiales</taxon>
        <taxon>Phyllobacteriaceae</taxon>
        <taxon>Kumtagia</taxon>
    </lineage>
</organism>
<dbReference type="SUPFAM" id="SSF46689">
    <property type="entry name" value="Homeodomain-like"/>
    <property type="match status" value="1"/>
</dbReference>
<dbReference type="PANTHER" id="PTHR47894:SF1">
    <property type="entry name" value="HTH-TYPE TRANSCRIPTIONAL REGULATOR VQSM"/>
    <property type="match status" value="1"/>
</dbReference>
<dbReference type="PANTHER" id="PTHR47894">
    <property type="entry name" value="HTH-TYPE TRANSCRIPTIONAL REGULATOR GADX"/>
    <property type="match status" value="1"/>
</dbReference>
<keyword evidence="1" id="KW-0805">Transcription regulation</keyword>
<keyword evidence="2" id="KW-0238">DNA-binding</keyword>
<comment type="caution">
    <text evidence="5">The sequence shown here is derived from an EMBL/GenBank/DDBJ whole genome shotgun (WGS) entry which is preliminary data.</text>
</comment>
<protein>
    <submittedName>
        <fullName evidence="5">AraC family transcriptional regulator</fullName>
    </submittedName>
</protein>
<evidence type="ECO:0000256" key="1">
    <source>
        <dbReference type="ARBA" id="ARBA00023015"/>
    </source>
</evidence>
<feature type="domain" description="HTH araC/xylS-type" evidence="4">
    <location>
        <begin position="252"/>
        <end position="354"/>
    </location>
</feature>
<evidence type="ECO:0000313" key="6">
    <source>
        <dbReference type="Proteomes" id="UP000241229"/>
    </source>
</evidence>
<keyword evidence="3" id="KW-0804">Transcription</keyword>
<dbReference type="SMART" id="SM00342">
    <property type="entry name" value="HTH_ARAC"/>
    <property type="match status" value="1"/>
</dbReference>
<dbReference type="GO" id="GO:0000976">
    <property type="term" value="F:transcription cis-regulatory region binding"/>
    <property type="evidence" value="ECO:0007669"/>
    <property type="project" value="TreeGrafter"/>
</dbReference>
<evidence type="ECO:0000256" key="3">
    <source>
        <dbReference type="ARBA" id="ARBA00023163"/>
    </source>
</evidence>
<evidence type="ECO:0000313" key="5">
    <source>
        <dbReference type="EMBL" id="PSJ57245.1"/>
    </source>
</evidence>
<name>A0A2P7S459_9HYPH</name>
<evidence type="ECO:0000259" key="4">
    <source>
        <dbReference type="PROSITE" id="PS01124"/>
    </source>
</evidence>
<dbReference type="InterPro" id="IPR018060">
    <property type="entry name" value="HTH_AraC"/>
</dbReference>